<organism evidence="1 2">
    <name type="scientific">Pangasianodon gigas</name>
    <name type="common">Mekong giant catfish</name>
    <name type="synonym">Pangasius gigas</name>
    <dbReference type="NCBI Taxonomy" id="30993"/>
    <lineage>
        <taxon>Eukaryota</taxon>
        <taxon>Metazoa</taxon>
        <taxon>Chordata</taxon>
        <taxon>Craniata</taxon>
        <taxon>Vertebrata</taxon>
        <taxon>Euteleostomi</taxon>
        <taxon>Actinopterygii</taxon>
        <taxon>Neopterygii</taxon>
        <taxon>Teleostei</taxon>
        <taxon>Ostariophysi</taxon>
        <taxon>Siluriformes</taxon>
        <taxon>Pangasiidae</taxon>
        <taxon>Pangasianodon</taxon>
    </lineage>
</organism>
<gene>
    <name evidence="1" type="ORF">PGIGA_G00058590</name>
</gene>
<protein>
    <submittedName>
        <fullName evidence="1">Uncharacterized protein</fullName>
    </submittedName>
</protein>
<proteinExistence type="predicted"/>
<dbReference type="EMBL" id="CM040467">
    <property type="protein sequence ID" value="MCI4386121.1"/>
    <property type="molecule type" value="Genomic_DNA"/>
</dbReference>
<reference evidence="1 2" key="1">
    <citation type="journal article" date="2022" name="bioRxiv">
        <title>An ancient truncated duplication of the anti-Mullerian hormone receptor type 2 gene is a potential conserved master sex determinant in the Pangasiidae catfish family.</title>
        <authorList>
            <person name="Wen M."/>
            <person name="Pan Q."/>
            <person name="Jouanno E."/>
            <person name="Montfort J."/>
            <person name="Zahm M."/>
            <person name="Cabau C."/>
            <person name="Klopp C."/>
            <person name="Iampietro C."/>
            <person name="Roques C."/>
            <person name="Bouchez O."/>
            <person name="Castinel A."/>
            <person name="Donnadieu C."/>
            <person name="Parrinello H."/>
            <person name="Poncet C."/>
            <person name="Belmonte E."/>
            <person name="Gautier V."/>
            <person name="Avarre J.-C."/>
            <person name="Dugue R."/>
            <person name="Gustiano R."/>
            <person name="Ha T.T.T."/>
            <person name="Campet M."/>
            <person name="Sriphairoj K."/>
            <person name="Ribolli J."/>
            <person name="de Almeida F.L."/>
            <person name="Desvignes T."/>
            <person name="Postlethwait J.H."/>
            <person name="Bucao C.F."/>
            <person name="Robinson-Rechavi M."/>
            <person name="Bobe J."/>
            <person name="Herpin A."/>
            <person name="Guiguen Y."/>
        </authorList>
    </citation>
    <scope>NUCLEOTIDE SEQUENCE [LARGE SCALE GENOMIC DNA]</scope>
    <source>
        <strain evidence="1">YG-Dec2019</strain>
    </source>
</reference>
<dbReference type="Proteomes" id="UP000829447">
    <property type="component" value="Linkage Group LG14"/>
</dbReference>
<keyword evidence="2" id="KW-1185">Reference proteome</keyword>
<comment type="caution">
    <text evidence="1">The sequence shown here is derived from an EMBL/GenBank/DDBJ whole genome shotgun (WGS) entry which is preliminary data.</text>
</comment>
<name>A0ACC5X5B2_PANGG</name>
<sequence>MKDHIVRVANEAEFILNRQRAEDVHKHAEFESNCSQYAVDRREEEKMCDHLISAAKHRDRVTANQLKQKIINILTNKHGAWGALTHRYGPLDHCVWTQQRNSQLHDFWRLDYWEDDLRRRRRFVRNPFGSTHLDISCKSLEDYGHEEEDMLKGRKSFRGHPVASQSPEAELMLEGEDDAVSLLQDKDMDNLAGPVLMSTPAQLVAPVLVARGTLSITTSEIYFEVDEEDQAFKRTDPRVLVYSEGLHGKWMFSEIRAVFARRYLLQNTALEVFMANRTSVMFNFPDQPTVKKVVYSLPRVGVGTSYGLPQARRISLATPRQLFKSSNMTQRWQRREISNFEYLMFLNTIAGRTYNDLNQYPVFPWVLTNYESEELDLTLPGNFRDLSKPIGALNPKRAVFYAERYEACDDEAPPCHYSTHYSSAASTLHWLIRIEPFTTFFLSTSGNKFHHPNRTFSGIMRSWRHCQRDTSDVKELIPEFYYLPEMFVNNNGYGLGDRDDGTPVCDVELPAWAKTPEDFVRINRMALESEFVSCQLHQWIDLIFGYKQRGPEAVRALNVFHHLTYESFVNLDSLASDPLLREAMEAQIQSVGQTPSQLLIEPHPPRSSAMHLCFLPQSPLMFKEQMQQDVIMVLKFPSNSPVTHVAANTLPHLAMPAVVTVTCSRLFAVNRWHNTVGLRGAPGYSLEQAHHLPIEMDSVIANNTGTNKRQITDLVDQSIQINSQCFVVTADNRYVLVCGFWDKSFRVYSSETGKLTQIVFGHWDVVTCLARSESYIGGDCYVVSGSRDATLLLWYWSGRHHIIGDNPNNSDYPAPRAVLTGHDYEVVCVSVCAELGLVISGAKGDYPAPRAVLTGHDYEVVCVSVCAELGLVISGAKEGPCLVHTITGDLLRALEGPDNCSLPRLISVSSEGHCIICYERGQFCNFSINGKLLAQMEINDTTRAMLLSSDGQTLVTGGDNGVVEVWQACDFKQLYIYPGCDAGIRAMDLSHDQRTLITGMASGSIVAFNIDFNRWHYEHQNRY</sequence>
<evidence type="ECO:0000313" key="2">
    <source>
        <dbReference type="Proteomes" id="UP000829447"/>
    </source>
</evidence>
<evidence type="ECO:0000313" key="1">
    <source>
        <dbReference type="EMBL" id="MCI4386121.1"/>
    </source>
</evidence>
<accession>A0ACC5X5B2</accession>